<proteinExistence type="predicted"/>
<dbReference type="AlphaFoldDB" id="A0ABD3QFN3"/>
<keyword evidence="2" id="KW-1185">Reference proteome</keyword>
<gene>
    <name evidence="1" type="ORF">ACHAW5_005471</name>
</gene>
<accession>A0ABD3QFN3</accession>
<organism evidence="1 2">
    <name type="scientific">Stephanodiscus triporus</name>
    <dbReference type="NCBI Taxonomy" id="2934178"/>
    <lineage>
        <taxon>Eukaryota</taxon>
        <taxon>Sar</taxon>
        <taxon>Stramenopiles</taxon>
        <taxon>Ochrophyta</taxon>
        <taxon>Bacillariophyta</taxon>
        <taxon>Coscinodiscophyceae</taxon>
        <taxon>Thalassiosirophycidae</taxon>
        <taxon>Stephanodiscales</taxon>
        <taxon>Stephanodiscaceae</taxon>
        <taxon>Stephanodiscus</taxon>
    </lineage>
</organism>
<reference evidence="1 2" key="1">
    <citation type="submission" date="2024-10" db="EMBL/GenBank/DDBJ databases">
        <title>Updated reference genomes for cyclostephanoid diatoms.</title>
        <authorList>
            <person name="Roberts W.R."/>
            <person name="Alverson A.J."/>
        </authorList>
    </citation>
    <scope>NUCLEOTIDE SEQUENCE [LARGE SCALE GENOMIC DNA]</scope>
    <source>
        <strain evidence="1 2">AJA276-08</strain>
    </source>
</reference>
<protein>
    <submittedName>
        <fullName evidence="1">Uncharacterized protein</fullName>
    </submittedName>
</protein>
<sequence length="70" mass="7968">MQINKQKMNTQLVFCLPLPAVILQPSQLCVIRGLILIFGLRHAHCSYGRIHEGNIELLKSSWGIMPIRID</sequence>
<dbReference type="Proteomes" id="UP001530315">
    <property type="component" value="Unassembled WGS sequence"/>
</dbReference>
<name>A0ABD3QFN3_9STRA</name>
<evidence type="ECO:0000313" key="1">
    <source>
        <dbReference type="EMBL" id="KAL3799194.1"/>
    </source>
</evidence>
<comment type="caution">
    <text evidence="1">The sequence shown here is derived from an EMBL/GenBank/DDBJ whole genome shotgun (WGS) entry which is preliminary data.</text>
</comment>
<evidence type="ECO:0000313" key="2">
    <source>
        <dbReference type="Proteomes" id="UP001530315"/>
    </source>
</evidence>
<dbReference type="EMBL" id="JALLAZ020000267">
    <property type="protein sequence ID" value="KAL3799194.1"/>
    <property type="molecule type" value="Genomic_DNA"/>
</dbReference>